<organism evidence="1 2">
    <name type="scientific">Protopolystoma xenopodis</name>
    <dbReference type="NCBI Taxonomy" id="117903"/>
    <lineage>
        <taxon>Eukaryota</taxon>
        <taxon>Metazoa</taxon>
        <taxon>Spiralia</taxon>
        <taxon>Lophotrochozoa</taxon>
        <taxon>Platyhelminthes</taxon>
        <taxon>Monogenea</taxon>
        <taxon>Polyopisthocotylea</taxon>
        <taxon>Polystomatidea</taxon>
        <taxon>Polystomatidae</taxon>
        <taxon>Protopolystoma</taxon>
    </lineage>
</organism>
<dbReference type="EMBL" id="CAAALY010246237">
    <property type="protein sequence ID" value="VEL33700.1"/>
    <property type="molecule type" value="Genomic_DNA"/>
</dbReference>
<comment type="caution">
    <text evidence="1">The sequence shown here is derived from an EMBL/GenBank/DDBJ whole genome shotgun (WGS) entry which is preliminary data.</text>
</comment>
<keyword evidence="2" id="KW-1185">Reference proteome</keyword>
<sequence>MPLALALASLDPADSLLPTRCHPTASFPLPRGNLLPVSLGLSLCPRCNQHPSARALAAIWYQLRPVDLLVALLEQSSLADASSAVGIVGHVESREDTSAVDAKSVVLDVRNPRLDSSRLPWNTPNVKPKLVLTNHPAGSIGNKELYQYDLCEDTLSQIYCEAAAVLLSCLIH</sequence>
<name>A0A3S5CMT3_9PLAT</name>
<evidence type="ECO:0000313" key="2">
    <source>
        <dbReference type="Proteomes" id="UP000784294"/>
    </source>
</evidence>
<dbReference type="AlphaFoldDB" id="A0A3S5CMT3"/>
<reference evidence="1" key="1">
    <citation type="submission" date="2018-11" db="EMBL/GenBank/DDBJ databases">
        <authorList>
            <consortium name="Pathogen Informatics"/>
        </authorList>
    </citation>
    <scope>NUCLEOTIDE SEQUENCE</scope>
</reference>
<evidence type="ECO:0000313" key="1">
    <source>
        <dbReference type="EMBL" id="VEL33700.1"/>
    </source>
</evidence>
<dbReference type="Proteomes" id="UP000784294">
    <property type="component" value="Unassembled WGS sequence"/>
</dbReference>
<protein>
    <submittedName>
        <fullName evidence="1">Uncharacterized protein</fullName>
    </submittedName>
</protein>
<accession>A0A3S5CMT3</accession>
<gene>
    <name evidence="1" type="ORF">PXEA_LOCUS27140</name>
</gene>
<proteinExistence type="predicted"/>